<evidence type="ECO:0000313" key="4">
    <source>
        <dbReference type="Proteomes" id="UP000030746"/>
    </source>
</evidence>
<accession>V4CAW6</accession>
<name>V4CAW6_LOTGI</name>
<evidence type="ECO:0000313" key="3">
    <source>
        <dbReference type="EMBL" id="ESO98969.1"/>
    </source>
</evidence>
<dbReference type="RefSeq" id="XP_009050589.1">
    <property type="nucleotide sequence ID" value="XM_009052341.1"/>
</dbReference>
<dbReference type="KEGG" id="lgi:LOTGIDRAFT_231285"/>
<dbReference type="AlphaFoldDB" id="V4CAW6"/>
<evidence type="ECO:0000256" key="2">
    <source>
        <dbReference type="SAM" id="Phobius"/>
    </source>
</evidence>
<feature type="region of interest" description="Disordered" evidence="1">
    <location>
        <begin position="1"/>
        <end position="44"/>
    </location>
</feature>
<proteinExistence type="predicted"/>
<dbReference type="OMA" id="ICACLNE"/>
<organism evidence="3 4">
    <name type="scientific">Lottia gigantea</name>
    <name type="common">Giant owl limpet</name>
    <dbReference type="NCBI Taxonomy" id="225164"/>
    <lineage>
        <taxon>Eukaryota</taxon>
        <taxon>Metazoa</taxon>
        <taxon>Spiralia</taxon>
        <taxon>Lophotrochozoa</taxon>
        <taxon>Mollusca</taxon>
        <taxon>Gastropoda</taxon>
        <taxon>Patellogastropoda</taxon>
        <taxon>Lottioidea</taxon>
        <taxon>Lottiidae</taxon>
        <taxon>Lottia</taxon>
    </lineage>
</organism>
<feature type="transmembrane region" description="Helical" evidence="2">
    <location>
        <begin position="74"/>
        <end position="95"/>
    </location>
</feature>
<gene>
    <name evidence="3" type="ORF">LOTGIDRAFT_231285</name>
</gene>
<dbReference type="EMBL" id="KB201205">
    <property type="protein sequence ID" value="ESO98969.1"/>
    <property type="molecule type" value="Genomic_DNA"/>
</dbReference>
<keyword evidence="2" id="KW-0472">Membrane</keyword>
<reference evidence="3 4" key="1">
    <citation type="journal article" date="2013" name="Nature">
        <title>Insights into bilaterian evolution from three spiralian genomes.</title>
        <authorList>
            <person name="Simakov O."/>
            <person name="Marletaz F."/>
            <person name="Cho S.J."/>
            <person name="Edsinger-Gonzales E."/>
            <person name="Havlak P."/>
            <person name="Hellsten U."/>
            <person name="Kuo D.H."/>
            <person name="Larsson T."/>
            <person name="Lv J."/>
            <person name="Arendt D."/>
            <person name="Savage R."/>
            <person name="Osoegawa K."/>
            <person name="de Jong P."/>
            <person name="Grimwood J."/>
            <person name="Chapman J.A."/>
            <person name="Shapiro H."/>
            <person name="Aerts A."/>
            <person name="Otillar R.P."/>
            <person name="Terry A.Y."/>
            <person name="Boore J.L."/>
            <person name="Grigoriev I.V."/>
            <person name="Lindberg D.R."/>
            <person name="Seaver E.C."/>
            <person name="Weisblat D.A."/>
            <person name="Putnam N.H."/>
            <person name="Rokhsar D.S."/>
        </authorList>
    </citation>
    <scope>NUCLEOTIDE SEQUENCE [LARGE SCALE GENOMIC DNA]</scope>
</reference>
<feature type="compositionally biased region" description="Polar residues" evidence="1">
    <location>
        <begin position="33"/>
        <end position="44"/>
    </location>
</feature>
<keyword evidence="4" id="KW-1185">Reference proteome</keyword>
<sequence length="100" mass="11215">MDHNKGGYPQPGGYPPQQGGYPQQGPYPPPYSPTNAGYNQQPYGVSQTPNVVVVGDGHHHHQTIVVERQGVNHVLHFCISLFFWPWVIVWIILCITDESH</sequence>
<dbReference type="GeneID" id="20248534"/>
<protein>
    <submittedName>
        <fullName evidence="3">Uncharacterized protein</fullName>
    </submittedName>
</protein>
<dbReference type="CTD" id="20248534"/>
<feature type="compositionally biased region" description="Low complexity" evidence="1">
    <location>
        <begin position="15"/>
        <end position="24"/>
    </location>
</feature>
<dbReference type="OrthoDB" id="10065869at2759"/>
<dbReference type="Proteomes" id="UP000030746">
    <property type="component" value="Unassembled WGS sequence"/>
</dbReference>
<evidence type="ECO:0000256" key="1">
    <source>
        <dbReference type="SAM" id="MobiDB-lite"/>
    </source>
</evidence>
<keyword evidence="2" id="KW-0812">Transmembrane</keyword>
<dbReference type="HOGENOM" id="CLU_2309163_0_0_1"/>
<keyword evidence="2" id="KW-1133">Transmembrane helix</keyword>